<dbReference type="PANTHER" id="PTHR12558:SF13">
    <property type="entry name" value="CELL DIVISION CYCLE PROTEIN 27 HOMOLOG"/>
    <property type="match status" value="1"/>
</dbReference>
<evidence type="ECO:0000313" key="3">
    <source>
        <dbReference type="Proteomes" id="UP000294963"/>
    </source>
</evidence>
<dbReference type="AlphaFoldDB" id="A0A4R1XJP8"/>
<dbReference type="Proteomes" id="UP000294963">
    <property type="component" value="Unassembled WGS sequence"/>
</dbReference>
<name>A0A4R1XJP8_ACICA</name>
<evidence type="ECO:0000256" key="1">
    <source>
        <dbReference type="PROSITE-ProRule" id="PRU00339"/>
    </source>
</evidence>
<sequence length="255" mass="28919">MAVWSISGCQSSATDTLVKKDPQRGVKARSQLAAEYIRLGDLDAAKRALDQALAFDSHDSNANMLMGVLLQQEGSPENLQLAERYFKRAIASDAKNAQARNNYATYLYQLKRYDDAVVQLKVAGAALGYDQRYRALENLGQVYLSLGDQAQAKTTFEQALHVNRESTLSRLALAEIYYTQQDFKAATQFYEQYVHLIGHNNRGANALWLEARLARAHGDQMDMQQQLNQLQAQFPDSQEYKRYMQLQHSTEAVWK</sequence>
<dbReference type="NCBIfam" id="TIGR02521">
    <property type="entry name" value="type_IV_pilW"/>
    <property type="match status" value="1"/>
</dbReference>
<dbReference type="SUPFAM" id="SSF48452">
    <property type="entry name" value="TPR-like"/>
    <property type="match status" value="1"/>
</dbReference>
<dbReference type="InterPro" id="IPR011990">
    <property type="entry name" value="TPR-like_helical_dom_sf"/>
</dbReference>
<feature type="repeat" description="TPR" evidence="1">
    <location>
        <begin position="26"/>
        <end position="59"/>
    </location>
</feature>
<accession>A0A4R1XJP8</accession>
<evidence type="ECO:0000313" key="2">
    <source>
        <dbReference type="EMBL" id="TCM63231.1"/>
    </source>
</evidence>
<dbReference type="Gene3D" id="1.25.40.10">
    <property type="entry name" value="Tetratricopeptide repeat domain"/>
    <property type="match status" value="1"/>
</dbReference>
<dbReference type="SMART" id="SM00028">
    <property type="entry name" value="TPR"/>
    <property type="match status" value="4"/>
</dbReference>
<comment type="caution">
    <text evidence="2">The sequence shown here is derived from an EMBL/GenBank/DDBJ whole genome shotgun (WGS) entry which is preliminary data.</text>
</comment>
<dbReference type="EMBL" id="SLVJ01000022">
    <property type="protein sequence ID" value="TCM63231.1"/>
    <property type="molecule type" value="Genomic_DNA"/>
</dbReference>
<gene>
    <name evidence="2" type="ORF">EC844_12250</name>
</gene>
<organism evidence="2 3">
    <name type="scientific">Acinetobacter calcoaceticus</name>
    <dbReference type="NCBI Taxonomy" id="471"/>
    <lineage>
        <taxon>Bacteria</taxon>
        <taxon>Pseudomonadati</taxon>
        <taxon>Pseudomonadota</taxon>
        <taxon>Gammaproteobacteria</taxon>
        <taxon>Moraxellales</taxon>
        <taxon>Moraxellaceae</taxon>
        <taxon>Acinetobacter</taxon>
        <taxon>Acinetobacter calcoaceticus/baumannii complex</taxon>
    </lineage>
</organism>
<feature type="repeat" description="TPR" evidence="1">
    <location>
        <begin position="133"/>
        <end position="166"/>
    </location>
</feature>
<dbReference type="PROSITE" id="PS50005">
    <property type="entry name" value="TPR"/>
    <property type="match status" value="2"/>
</dbReference>
<protein>
    <submittedName>
        <fullName evidence="2">Type IV pilus assembly protein PilF</fullName>
    </submittedName>
</protein>
<dbReference type="InterPro" id="IPR013360">
    <property type="entry name" value="Pilus_4_PilW"/>
</dbReference>
<proteinExistence type="predicted"/>
<dbReference type="InterPro" id="IPR019734">
    <property type="entry name" value="TPR_rpt"/>
</dbReference>
<dbReference type="OrthoDB" id="129043at2"/>
<keyword evidence="3" id="KW-1185">Reference proteome</keyword>
<dbReference type="Pfam" id="PF13432">
    <property type="entry name" value="TPR_16"/>
    <property type="match status" value="2"/>
</dbReference>
<dbReference type="PANTHER" id="PTHR12558">
    <property type="entry name" value="CELL DIVISION CYCLE 16,23,27"/>
    <property type="match status" value="1"/>
</dbReference>
<dbReference type="Pfam" id="PF13181">
    <property type="entry name" value="TPR_8"/>
    <property type="match status" value="1"/>
</dbReference>
<keyword evidence="1" id="KW-0802">TPR repeat</keyword>
<reference evidence="2 3" key="1">
    <citation type="submission" date="2019-03" db="EMBL/GenBank/DDBJ databases">
        <title>Genomic analyses of the natural microbiome of Caenorhabditis elegans.</title>
        <authorList>
            <person name="Samuel B."/>
        </authorList>
    </citation>
    <scope>NUCLEOTIDE SEQUENCE [LARGE SCALE GENOMIC DNA]</scope>
    <source>
        <strain evidence="2 3">JUb89</strain>
    </source>
</reference>